<dbReference type="OrthoDB" id="6004549at2759"/>
<proteinExistence type="predicted"/>
<dbReference type="Proteomes" id="UP001152795">
    <property type="component" value="Unassembled WGS sequence"/>
</dbReference>
<reference evidence="2" key="1">
    <citation type="submission" date="2020-04" db="EMBL/GenBank/DDBJ databases">
        <authorList>
            <person name="Alioto T."/>
            <person name="Alioto T."/>
            <person name="Gomez Garrido J."/>
        </authorList>
    </citation>
    <scope>NUCLEOTIDE SEQUENCE</scope>
    <source>
        <strain evidence="2">A484AB</strain>
    </source>
</reference>
<evidence type="ECO:0000256" key="1">
    <source>
        <dbReference type="SAM" id="MobiDB-lite"/>
    </source>
</evidence>
<name>A0A6S7G0N9_PARCT</name>
<evidence type="ECO:0000313" key="2">
    <source>
        <dbReference type="EMBL" id="CAB3983367.1"/>
    </source>
</evidence>
<feature type="compositionally biased region" description="Acidic residues" evidence="1">
    <location>
        <begin position="209"/>
        <end position="230"/>
    </location>
</feature>
<dbReference type="AlphaFoldDB" id="A0A6S7G0N9"/>
<comment type="caution">
    <text evidence="2">The sequence shown here is derived from an EMBL/GenBank/DDBJ whole genome shotgun (WGS) entry which is preliminary data.</text>
</comment>
<accession>A0A6S7G0N9</accession>
<evidence type="ECO:0000313" key="3">
    <source>
        <dbReference type="Proteomes" id="UP001152795"/>
    </source>
</evidence>
<protein>
    <submittedName>
        <fullName evidence="2">Uncharacterized protein</fullName>
    </submittedName>
</protein>
<sequence>MLSFALAQRKASIGKLESSAKGRAKLRQKMSADQKSIDKKIFMFNVIQLAVHGNETPLDECAVVDGMFPWTINDISVRLKCKIMDKFEHLKRLDEELILIKKEMLQYLKYYKDIVISKLKTEIKDLERNLNSEAALIEEDPPGSPSGQDVESEKFLYVSSSCMSRRVILGEMALRYKGIHFAKQQLNSGSKKFSSIYSGDILHTIVNNDSDDDSNYDNEDNDDNDSDNEMINDNTTMDK</sequence>
<organism evidence="2 3">
    <name type="scientific">Paramuricea clavata</name>
    <name type="common">Red gorgonian</name>
    <name type="synonym">Violescent sea-whip</name>
    <dbReference type="NCBI Taxonomy" id="317549"/>
    <lineage>
        <taxon>Eukaryota</taxon>
        <taxon>Metazoa</taxon>
        <taxon>Cnidaria</taxon>
        <taxon>Anthozoa</taxon>
        <taxon>Octocorallia</taxon>
        <taxon>Malacalcyonacea</taxon>
        <taxon>Plexauridae</taxon>
        <taxon>Paramuricea</taxon>
    </lineage>
</organism>
<dbReference type="EMBL" id="CACRXK020000604">
    <property type="protein sequence ID" value="CAB3983367.1"/>
    <property type="molecule type" value="Genomic_DNA"/>
</dbReference>
<gene>
    <name evidence="2" type="ORF">PACLA_8A036273</name>
</gene>
<keyword evidence="3" id="KW-1185">Reference proteome</keyword>
<feature type="region of interest" description="Disordered" evidence="1">
    <location>
        <begin position="207"/>
        <end position="239"/>
    </location>
</feature>